<gene>
    <name evidence="1" type="ORF">EV194_1046</name>
</gene>
<reference evidence="1 2" key="1">
    <citation type="submission" date="2019-03" db="EMBL/GenBank/DDBJ databases">
        <title>Genomic Encyclopedia of Type Strains, Phase IV (KMG-IV): sequencing the most valuable type-strain genomes for metagenomic binning, comparative biology and taxonomic classification.</title>
        <authorList>
            <person name="Goeker M."/>
        </authorList>
    </citation>
    <scope>NUCLEOTIDE SEQUENCE [LARGE SCALE GENOMIC DNA]</scope>
    <source>
        <strain evidence="1 2">DSM 24179</strain>
    </source>
</reference>
<accession>A0A4R2GJR7</accession>
<dbReference type="Proteomes" id="UP000295221">
    <property type="component" value="Unassembled WGS sequence"/>
</dbReference>
<evidence type="ECO:0000313" key="1">
    <source>
        <dbReference type="EMBL" id="TCO08695.1"/>
    </source>
</evidence>
<comment type="caution">
    <text evidence="1">The sequence shown here is derived from an EMBL/GenBank/DDBJ whole genome shotgun (WGS) entry which is preliminary data.</text>
</comment>
<sequence>MKFIYVFEKSKLKTLSISEYRLKGNAKEVLRYRQALWKGFHKIIDKSLSPLADGQNPARRVRHYAESSGR</sequence>
<organism evidence="1 2">
    <name type="scientific">Natronoflexus pectinivorans</name>
    <dbReference type="NCBI Taxonomy" id="682526"/>
    <lineage>
        <taxon>Bacteria</taxon>
        <taxon>Pseudomonadati</taxon>
        <taxon>Bacteroidota</taxon>
        <taxon>Bacteroidia</taxon>
        <taxon>Marinilabiliales</taxon>
        <taxon>Marinilabiliaceae</taxon>
        <taxon>Natronoflexus</taxon>
    </lineage>
</organism>
<keyword evidence="2" id="KW-1185">Reference proteome</keyword>
<dbReference type="AlphaFoldDB" id="A0A4R2GJR7"/>
<proteinExistence type="predicted"/>
<name>A0A4R2GJR7_9BACT</name>
<evidence type="ECO:0000313" key="2">
    <source>
        <dbReference type="Proteomes" id="UP000295221"/>
    </source>
</evidence>
<protein>
    <submittedName>
        <fullName evidence="1">Uncharacterized protein</fullName>
    </submittedName>
</protein>
<dbReference type="EMBL" id="SLWK01000004">
    <property type="protein sequence ID" value="TCO08695.1"/>
    <property type="molecule type" value="Genomic_DNA"/>
</dbReference>